<dbReference type="InterPro" id="IPR055170">
    <property type="entry name" value="GFO_IDH_MocA-like_dom"/>
</dbReference>
<dbReference type="InterPro" id="IPR000683">
    <property type="entry name" value="Gfo/Idh/MocA-like_OxRdtase_N"/>
</dbReference>
<feature type="domain" description="Gfo/Idh/MocA-like oxidoreductase N-terminal" evidence="2">
    <location>
        <begin position="11"/>
        <end position="130"/>
    </location>
</feature>
<evidence type="ECO:0000259" key="3">
    <source>
        <dbReference type="Pfam" id="PF22725"/>
    </source>
</evidence>
<keyword evidence="5" id="KW-1185">Reference proteome</keyword>
<organism evidence="4 5">
    <name type="scientific">Stephania japonica</name>
    <dbReference type="NCBI Taxonomy" id="461633"/>
    <lineage>
        <taxon>Eukaryota</taxon>
        <taxon>Viridiplantae</taxon>
        <taxon>Streptophyta</taxon>
        <taxon>Embryophyta</taxon>
        <taxon>Tracheophyta</taxon>
        <taxon>Spermatophyta</taxon>
        <taxon>Magnoliopsida</taxon>
        <taxon>Ranunculales</taxon>
        <taxon>Menispermaceae</taxon>
        <taxon>Menispermoideae</taxon>
        <taxon>Cissampelideae</taxon>
        <taxon>Stephania</taxon>
    </lineage>
</organism>
<dbReference type="Gene3D" id="3.30.360.10">
    <property type="entry name" value="Dihydrodipicolinate Reductase, domain 2"/>
    <property type="match status" value="1"/>
</dbReference>
<protein>
    <recommendedName>
        <fullName evidence="6">Gfo/Idh/MocA-like oxidoreductase N-terminal domain-containing protein</fullName>
    </recommendedName>
</protein>
<dbReference type="Pfam" id="PF22725">
    <property type="entry name" value="GFO_IDH_MocA_C3"/>
    <property type="match status" value="1"/>
</dbReference>
<dbReference type="Pfam" id="PF01408">
    <property type="entry name" value="GFO_IDH_MocA"/>
    <property type="match status" value="1"/>
</dbReference>
<dbReference type="AlphaFoldDB" id="A0AAP0I8F3"/>
<dbReference type="PANTHER" id="PTHR46368">
    <property type="match status" value="1"/>
</dbReference>
<dbReference type="Gene3D" id="3.40.50.720">
    <property type="entry name" value="NAD(P)-binding Rossmann-like Domain"/>
    <property type="match status" value="1"/>
</dbReference>
<feature type="domain" description="GFO/IDH/MocA-like oxidoreductase" evidence="3">
    <location>
        <begin position="143"/>
        <end position="265"/>
    </location>
</feature>
<evidence type="ECO:0008006" key="6">
    <source>
        <dbReference type="Google" id="ProtNLM"/>
    </source>
</evidence>
<accession>A0AAP0I8F3</accession>
<dbReference type="InterPro" id="IPR036291">
    <property type="entry name" value="NAD(P)-bd_dom_sf"/>
</dbReference>
<name>A0AAP0I8F3_9MAGN</name>
<evidence type="ECO:0000259" key="2">
    <source>
        <dbReference type="Pfam" id="PF01408"/>
    </source>
</evidence>
<dbReference type="SUPFAM" id="SSF55347">
    <property type="entry name" value="Glyceraldehyde-3-phosphate dehydrogenase-like, C-terminal domain"/>
    <property type="match status" value="1"/>
</dbReference>
<sequence>MDSDVENLEKIKIGILGCADVARKVSRAIKLSPNATVHAIGSRSAEKARRYAAENGFPEGVRVYGSYEEVVEDVEVEAVYVPLPTSMHEKWAVAAAERGKHVLLEKPAAMDAAEVGRVVEACERNGVQFMDGTMWMHHPRTARMRELMDDPELFGQLKSVHLVYTFDAGTEFLMNNIRVKPDLDGLGVLGDIGWYCIRSILWAANYELPKTVLAIGDPIKHDAGTLLACGASLQWGDGKVATFHCSFLGNLAMDSTAVGTKGTLRVHDFVIPFEETSAAFTFGSNLRYNDLVTGWASRPTEHVVKNEVPQEVYMVKEFATLVGKVKDGGKPEKKWADVCMVTQIVMDAVKESIDKGCEPVEVVSN</sequence>
<comment type="similarity">
    <text evidence="1">Belongs to the Gfo/Idh/MocA family.</text>
</comment>
<reference evidence="4 5" key="1">
    <citation type="submission" date="2024-01" db="EMBL/GenBank/DDBJ databases">
        <title>Genome assemblies of Stephania.</title>
        <authorList>
            <person name="Yang L."/>
        </authorList>
    </citation>
    <scope>NUCLEOTIDE SEQUENCE [LARGE SCALE GENOMIC DNA]</scope>
    <source>
        <strain evidence="4">QJT</strain>
        <tissue evidence="4">Leaf</tissue>
    </source>
</reference>
<dbReference type="EMBL" id="JBBNAE010000007">
    <property type="protein sequence ID" value="KAK9110594.1"/>
    <property type="molecule type" value="Genomic_DNA"/>
</dbReference>
<evidence type="ECO:0000313" key="5">
    <source>
        <dbReference type="Proteomes" id="UP001417504"/>
    </source>
</evidence>
<evidence type="ECO:0000313" key="4">
    <source>
        <dbReference type="EMBL" id="KAK9110594.1"/>
    </source>
</evidence>
<dbReference type="PANTHER" id="PTHR46368:SF4">
    <property type="entry name" value="OS10G0403700 PROTEIN"/>
    <property type="match status" value="1"/>
</dbReference>
<gene>
    <name evidence="4" type="ORF">Sjap_018654</name>
</gene>
<dbReference type="Proteomes" id="UP001417504">
    <property type="component" value="Unassembled WGS sequence"/>
</dbReference>
<comment type="caution">
    <text evidence="4">The sequence shown here is derived from an EMBL/GenBank/DDBJ whole genome shotgun (WGS) entry which is preliminary data.</text>
</comment>
<evidence type="ECO:0000256" key="1">
    <source>
        <dbReference type="ARBA" id="ARBA00010928"/>
    </source>
</evidence>
<dbReference type="GO" id="GO:0000166">
    <property type="term" value="F:nucleotide binding"/>
    <property type="evidence" value="ECO:0007669"/>
    <property type="project" value="InterPro"/>
</dbReference>
<proteinExistence type="inferred from homology"/>
<dbReference type="SUPFAM" id="SSF51735">
    <property type="entry name" value="NAD(P)-binding Rossmann-fold domains"/>
    <property type="match status" value="1"/>
</dbReference>